<evidence type="ECO:0000259" key="4">
    <source>
        <dbReference type="SMART" id="SM00237"/>
    </source>
</evidence>
<dbReference type="InterPro" id="IPR003644">
    <property type="entry name" value="Calx_beta"/>
</dbReference>
<dbReference type="PANTHER" id="PTHR45739">
    <property type="entry name" value="MATRIX PROTEIN, PUTATIVE-RELATED"/>
    <property type="match status" value="1"/>
</dbReference>
<dbReference type="InterPro" id="IPR051561">
    <property type="entry name" value="FRAS1_ECM"/>
</dbReference>
<evidence type="ECO:0000313" key="6">
    <source>
        <dbReference type="Proteomes" id="UP000299084"/>
    </source>
</evidence>
<keyword evidence="1" id="KW-0732">Signal</keyword>
<dbReference type="GO" id="GO:0009653">
    <property type="term" value="P:anatomical structure morphogenesis"/>
    <property type="evidence" value="ECO:0007669"/>
    <property type="project" value="TreeGrafter"/>
</dbReference>
<dbReference type="SMART" id="SM00237">
    <property type="entry name" value="Calx_beta"/>
    <property type="match status" value="1"/>
</dbReference>
<accession>A0A5N4EGM5</accession>
<evidence type="ECO:0000256" key="2">
    <source>
        <dbReference type="ARBA" id="ARBA00022737"/>
    </source>
</evidence>
<dbReference type="GO" id="GO:0016020">
    <property type="term" value="C:membrane"/>
    <property type="evidence" value="ECO:0007669"/>
    <property type="project" value="InterPro"/>
</dbReference>
<gene>
    <name evidence="5" type="ORF">Cadr_000001471</name>
</gene>
<proteinExistence type="predicted"/>
<feature type="domain" description="Calx-beta" evidence="4">
    <location>
        <begin position="3"/>
        <end position="107"/>
    </location>
</feature>
<sequence>GNKRINQRFRLYWAWIALEREYYIVNEDSTGLEVTLTRRGYLGETSFISNSFSIVTKEETAKEGKDFKQKAETQVQFNPGQTTATWRVRILSDKEYEASETFQIILTNPILAAVEFPEMATIEIVDPEDGM</sequence>
<feature type="non-terminal residue" evidence="5">
    <location>
        <position position="1"/>
    </location>
</feature>
<dbReference type="AlphaFoldDB" id="A0A5N4EGM5"/>
<dbReference type="Gene3D" id="2.60.40.2030">
    <property type="match status" value="1"/>
</dbReference>
<dbReference type="Pfam" id="PF03160">
    <property type="entry name" value="Calx-beta"/>
    <property type="match status" value="1"/>
</dbReference>
<dbReference type="EMBL" id="JWIN03000002">
    <property type="protein sequence ID" value="KAB1282434.1"/>
    <property type="molecule type" value="Genomic_DNA"/>
</dbReference>
<dbReference type="Proteomes" id="UP000299084">
    <property type="component" value="Unassembled WGS sequence"/>
</dbReference>
<evidence type="ECO:0000313" key="5">
    <source>
        <dbReference type="EMBL" id="KAB1282434.1"/>
    </source>
</evidence>
<evidence type="ECO:0000256" key="3">
    <source>
        <dbReference type="ARBA" id="ARBA00022837"/>
    </source>
</evidence>
<protein>
    <submittedName>
        <fullName evidence="5">FRAS1-related extracellular matrix protein 3</fullName>
    </submittedName>
</protein>
<dbReference type="InterPro" id="IPR038081">
    <property type="entry name" value="CalX-like_sf"/>
</dbReference>
<comment type="caution">
    <text evidence="5">The sequence shown here is derived from an EMBL/GenBank/DDBJ whole genome shotgun (WGS) entry which is preliminary data.</text>
</comment>
<reference evidence="5 6" key="1">
    <citation type="journal article" date="2019" name="Mol. Ecol. Resour.">
        <title>Improving Illumina assemblies with Hi-C and long reads: an example with the North African dromedary.</title>
        <authorList>
            <person name="Elbers J.P."/>
            <person name="Rogers M.F."/>
            <person name="Perelman P.L."/>
            <person name="Proskuryakova A.A."/>
            <person name="Serdyukova N.A."/>
            <person name="Johnson W.E."/>
            <person name="Horin P."/>
            <person name="Corander J."/>
            <person name="Murphy D."/>
            <person name="Burger P.A."/>
        </authorList>
    </citation>
    <scope>NUCLEOTIDE SEQUENCE [LARGE SCALE GENOMIC DNA]</scope>
    <source>
        <strain evidence="5">Drom800</strain>
        <tissue evidence="5">Blood</tissue>
    </source>
</reference>
<keyword evidence="2" id="KW-0677">Repeat</keyword>
<name>A0A5N4EGM5_CAMDR</name>
<evidence type="ECO:0000256" key="1">
    <source>
        <dbReference type="ARBA" id="ARBA00022729"/>
    </source>
</evidence>
<keyword evidence="3" id="KW-0106">Calcium</keyword>
<dbReference type="SUPFAM" id="SSF141072">
    <property type="entry name" value="CalX-like"/>
    <property type="match status" value="1"/>
</dbReference>
<organism evidence="5 6">
    <name type="scientific">Camelus dromedarius</name>
    <name type="common">Dromedary</name>
    <name type="synonym">Arabian camel</name>
    <dbReference type="NCBI Taxonomy" id="9838"/>
    <lineage>
        <taxon>Eukaryota</taxon>
        <taxon>Metazoa</taxon>
        <taxon>Chordata</taxon>
        <taxon>Craniata</taxon>
        <taxon>Vertebrata</taxon>
        <taxon>Euteleostomi</taxon>
        <taxon>Mammalia</taxon>
        <taxon>Eutheria</taxon>
        <taxon>Laurasiatheria</taxon>
        <taxon>Artiodactyla</taxon>
        <taxon>Tylopoda</taxon>
        <taxon>Camelidae</taxon>
        <taxon>Camelus</taxon>
    </lineage>
</organism>
<dbReference type="GO" id="GO:0007154">
    <property type="term" value="P:cell communication"/>
    <property type="evidence" value="ECO:0007669"/>
    <property type="project" value="InterPro"/>
</dbReference>
<dbReference type="PANTHER" id="PTHR45739:SF5">
    <property type="entry name" value="FRAS1-RELATED EXTRACELLULAR MATRIX PROTEIN 3"/>
    <property type="match status" value="1"/>
</dbReference>
<keyword evidence="6" id="KW-1185">Reference proteome</keyword>